<evidence type="ECO:0000313" key="2">
    <source>
        <dbReference type="Proteomes" id="UP000294847"/>
    </source>
</evidence>
<dbReference type="Proteomes" id="UP000294847">
    <property type="component" value="Chromosome 3"/>
</dbReference>
<dbReference type="EMBL" id="CP034206">
    <property type="protein sequence ID" value="QBZ59836.1"/>
    <property type="molecule type" value="Genomic_DNA"/>
</dbReference>
<organism evidence="1 2">
    <name type="scientific">Pyricularia oryzae</name>
    <name type="common">Rice blast fungus</name>
    <name type="synonym">Magnaporthe oryzae</name>
    <dbReference type="NCBI Taxonomy" id="318829"/>
    <lineage>
        <taxon>Eukaryota</taxon>
        <taxon>Fungi</taxon>
        <taxon>Dikarya</taxon>
        <taxon>Ascomycota</taxon>
        <taxon>Pezizomycotina</taxon>
        <taxon>Sordariomycetes</taxon>
        <taxon>Sordariomycetidae</taxon>
        <taxon>Magnaporthales</taxon>
        <taxon>Pyriculariaceae</taxon>
        <taxon>Pyricularia</taxon>
    </lineage>
</organism>
<reference evidence="1 2" key="1">
    <citation type="journal article" date="2019" name="Mol. Biol. Evol.">
        <title>Blast fungal genomes show frequent chromosomal changes, gene gains and losses, and effector gene turnover.</title>
        <authorList>
            <person name="Gomez Luciano L.B."/>
            <person name="Jason Tsai I."/>
            <person name="Chuma I."/>
            <person name="Tosa Y."/>
            <person name="Chen Y.H."/>
            <person name="Li J.Y."/>
            <person name="Li M.Y."/>
            <person name="Jade Lu M.Y."/>
            <person name="Nakayashiki H."/>
            <person name="Li W.H."/>
        </authorList>
    </citation>
    <scope>NUCLEOTIDE SEQUENCE [LARGE SCALE GENOMIC DNA]</scope>
    <source>
        <strain evidence="1">MZ5-1-6</strain>
    </source>
</reference>
<dbReference type="AlphaFoldDB" id="A0A4P7NDD9"/>
<proteinExistence type="predicted"/>
<accession>A0A4P7NDD9</accession>
<evidence type="ECO:0000313" key="1">
    <source>
        <dbReference type="EMBL" id="QBZ59836.1"/>
    </source>
</evidence>
<name>A0A4P7NDD9_PYROR</name>
<gene>
    <name evidence="1" type="ORF">PoMZ_04800</name>
</gene>
<protein>
    <submittedName>
        <fullName evidence="1">Uncharacterized protein</fullName>
    </submittedName>
</protein>
<sequence length="100" mass="11508">MLFLLPCYQALEPLSPLTVIDMRNVPILERILVLAAFASDRIMFGSGYPALRWTSSILAIFETCYTGHKNAFAKYQEQERHCSHFANFQCNFSGFQLKIR</sequence>